<keyword evidence="1" id="KW-1133">Transmembrane helix</keyword>
<evidence type="ECO:0000313" key="2">
    <source>
        <dbReference type="EMBL" id="MUG24806.1"/>
    </source>
</evidence>
<dbReference type="EMBL" id="WNZZ01000018">
    <property type="protein sequence ID" value="MUG24806.1"/>
    <property type="molecule type" value="Genomic_DNA"/>
</dbReference>
<feature type="transmembrane region" description="Helical" evidence="1">
    <location>
        <begin position="13"/>
        <end position="37"/>
    </location>
</feature>
<organism evidence="2 3">
    <name type="scientific">Paenibacillus macerans</name>
    <name type="common">Bacillus macerans</name>
    <dbReference type="NCBI Taxonomy" id="44252"/>
    <lineage>
        <taxon>Bacteria</taxon>
        <taxon>Bacillati</taxon>
        <taxon>Bacillota</taxon>
        <taxon>Bacilli</taxon>
        <taxon>Bacillales</taxon>
        <taxon>Paenibacillaceae</taxon>
        <taxon>Paenibacillus</taxon>
    </lineage>
</organism>
<gene>
    <name evidence="2" type="ORF">GNQ08_20780</name>
</gene>
<feature type="transmembrane region" description="Helical" evidence="1">
    <location>
        <begin position="91"/>
        <end position="109"/>
    </location>
</feature>
<dbReference type="Proteomes" id="UP000442469">
    <property type="component" value="Unassembled WGS sequence"/>
</dbReference>
<dbReference type="RefSeq" id="WP_155620735.1">
    <property type="nucleotide sequence ID" value="NZ_CP086393.1"/>
</dbReference>
<sequence length="184" mass="20897">MLEALHAQIEIKALIWLFLAAFMIHDLEEIIFVEGWMRKYGSSLKEKIPGAFSRLLSKYGDVTSSRFAVPVAFEFIAFIPITFLAAERQHYTFFLGINAVMFLHVFTHLGHSLYLGRYTPGVITALLVALPYSSYMFYRLIGEGWIDWSDVWRSLPFGIILAPIVGLGYITAKYILPASHEVKG</sequence>
<dbReference type="InterPro" id="IPR025671">
    <property type="entry name" value="HXXEE"/>
</dbReference>
<feature type="transmembrane region" description="Helical" evidence="1">
    <location>
        <begin position="158"/>
        <end position="176"/>
    </location>
</feature>
<keyword evidence="1" id="KW-0472">Membrane</keyword>
<dbReference type="Pfam" id="PF13787">
    <property type="entry name" value="HXXEE"/>
    <property type="match status" value="1"/>
</dbReference>
<comment type="caution">
    <text evidence="2">The sequence shown here is derived from an EMBL/GenBank/DDBJ whole genome shotgun (WGS) entry which is preliminary data.</text>
</comment>
<evidence type="ECO:0000313" key="3">
    <source>
        <dbReference type="Proteomes" id="UP000442469"/>
    </source>
</evidence>
<reference evidence="2 3" key="1">
    <citation type="submission" date="2019-11" db="EMBL/GenBank/DDBJ databases">
        <title>Draft genome sequences of five Paenibacillus species of dairy origin.</title>
        <authorList>
            <person name="Olajide A.M."/>
            <person name="Chen S."/>
            <person name="Lapointe G."/>
        </authorList>
    </citation>
    <scope>NUCLEOTIDE SEQUENCE [LARGE SCALE GENOMIC DNA]</scope>
    <source>
        <strain evidence="2 3">3CT49</strain>
    </source>
</reference>
<protein>
    <submittedName>
        <fullName evidence="2">HXXEE domain-containing protein</fullName>
    </submittedName>
</protein>
<feature type="transmembrane region" description="Helical" evidence="1">
    <location>
        <begin position="67"/>
        <end position="85"/>
    </location>
</feature>
<feature type="transmembrane region" description="Helical" evidence="1">
    <location>
        <begin position="121"/>
        <end position="138"/>
    </location>
</feature>
<accession>A0A6N8EX85</accession>
<keyword evidence="1" id="KW-0812">Transmembrane</keyword>
<evidence type="ECO:0000256" key="1">
    <source>
        <dbReference type="SAM" id="Phobius"/>
    </source>
</evidence>
<proteinExistence type="predicted"/>
<dbReference type="AlphaFoldDB" id="A0A6N8EX85"/>
<name>A0A6N8EX85_PAEMA</name>